<dbReference type="InParanoid" id="B9HCY0"/>
<keyword evidence="2" id="KW-1185">Reference proteome</keyword>
<accession>B9HCY0</accession>
<dbReference type="AlphaFoldDB" id="B9HCY0"/>
<dbReference type="HOGENOM" id="CLU_1920691_0_0_1"/>
<evidence type="ECO:0000313" key="2">
    <source>
        <dbReference type="Proteomes" id="UP000006729"/>
    </source>
</evidence>
<organism evidence="1 2">
    <name type="scientific">Populus trichocarpa</name>
    <name type="common">Western balsam poplar</name>
    <name type="synonym">Populus balsamifera subsp. trichocarpa</name>
    <dbReference type="NCBI Taxonomy" id="3694"/>
    <lineage>
        <taxon>Eukaryota</taxon>
        <taxon>Viridiplantae</taxon>
        <taxon>Streptophyta</taxon>
        <taxon>Embryophyta</taxon>
        <taxon>Tracheophyta</taxon>
        <taxon>Spermatophyta</taxon>
        <taxon>Magnoliopsida</taxon>
        <taxon>eudicotyledons</taxon>
        <taxon>Gunneridae</taxon>
        <taxon>Pentapetalae</taxon>
        <taxon>rosids</taxon>
        <taxon>fabids</taxon>
        <taxon>Malpighiales</taxon>
        <taxon>Salicaceae</taxon>
        <taxon>Saliceae</taxon>
        <taxon>Populus</taxon>
    </lineage>
</organism>
<dbReference type="KEGG" id="pop:7487327"/>
<protein>
    <submittedName>
        <fullName evidence="1">Uncharacterized protein</fullName>
    </submittedName>
</protein>
<sequence length="132" mass="14295">MLLQGTKSGILGDIVRGFKGGKVDRPQCGYYSNSQTSKNATRKTFAICAVSTILASLYIVFRDKVLAVGQAGSNGWHQFPLDLLHEIMLLAVLLKGYCTCRIPGADNKSSELKMAQFGHFHNSIRGSGSWGA</sequence>
<proteinExistence type="predicted"/>
<dbReference type="OrthoDB" id="190375at2759"/>
<evidence type="ECO:0000313" key="1">
    <source>
        <dbReference type="EMBL" id="PNT30828.1"/>
    </source>
</evidence>
<dbReference type="EMBL" id="CM009295">
    <property type="protein sequence ID" value="PNT30828.1"/>
    <property type="molecule type" value="Genomic_DNA"/>
</dbReference>
<reference evidence="1 2" key="1">
    <citation type="journal article" date="2006" name="Science">
        <title>The genome of black cottonwood, Populus trichocarpa (Torr. &amp; Gray).</title>
        <authorList>
            <person name="Tuskan G.A."/>
            <person name="Difazio S."/>
            <person name="Jansson S."/>
            <person name="Bohlmann J."/>
            <person name="Grigoriev I."/>
            <person name="Hellsten U."/>
            <person name="Putnam N."/>
            <person name="Ralph S."/>
            <person name="Rombauts S."/>
            <person name="Salamov A."/>
            <person name="Schein J."/>
            <person name="Sterck L."/>
            <person name="Aerts A."/>
            <person name="Bhalerao R.R."/>
            <person name="Bhalerao R.P."/>
            <person name="Blaudez D."/>
            <person name="Boerjan W."/>
            <person name="Brun A."/>
            <person name="Brunner A."/>
            <person name="Busov V."/>
            <person name="Campbell M."/>
            <person name="Carlson J."/>
            <person name="Chalot M."/>
            <person name="Chapman J."/>
            <person name="Chen G.L."/>
            <person name="Cooper D."/>
            <person name="Coutinho P.M."/>
            <person name="Couturier J."/>
            <person name="Covert S."/>
            <person name="Cronk Q."/>
            <person name="Cunningham R."/>
            <person name="Davis J."/>
            <person name="Degroeve S."/>
            <person name="Dejardin A."/>
            <person name="Depamphilis C."/>
            <person name="Detter J."/>
            <person name="Dirks B."/>
            <person name="Dubchak I."/>
            <person name="Duplessis S."/>
            <person name="Ehlting J."/>
            <person name="Ellis B."/>
            <person name="Gendler K."/>
            <person name="Goodstein D."/>
            <person name="Gribskov M."/>
            <person name="Grimwood J."/>
            <person name="Groover A."/>
            <person name="Gunter L."/>
            <person name="Hamberger B."/>
            <person name="Heinze B."/>
            <person name="Helariutta Y."/>
            <person name="Henrissat B."/>
            <person name="Holligan D."/>
            <person name="Holt R."/>
            <person name="Huang W."/>
            <person name="Islam-Faridi N."/>
            <person name="Jones S."/>
            <person name="Jones-Rhoades M."/>
            <person name="Jorgensen R."/>
            <person name="Joshi C."/>
            <person name="Kangasjarvi J."/>
            <person name="Karlsson J."/>
            <person name="Kelleher C."/>
            <person name="Kirkpatrick R."/>
            <person name="Kirst M."/>
            <person name="Kohler A."/>
            <person name="Kalluri U."/>
            <person name="Larimer F."/>
            <person name="Leebens-Mack J."/>
            <person name="Leple J.C."/>
            <person name="Locascio P."/>
            <person name="Lou Y."/>
            <person name="Lucas S."/>
            <person name="Martin F."/>
            <person name="Montanini B."/>
            <person name="Napoli C."/>
            <person name="Nelson D.R."/>
            <person name="Nelson C."/>
            <person name="Nieminen K."/>
            <person name="Nilsson O."/>
            <person name="Pereda V."/>
            <person name="Peter G."/>
            <person name="Philippe R."/>
            <person name="Pilate G."/>
            <person name="Poliakov A."/>
            <person name="Razumovskaya J."/>
            <person name="Richardson P."/>
            <person name="Rinaldi C."/>
            <person name="Ritland K."/>
            <person name="Rouze P."/>
            <person name="Ryaboy D."/>
            <person name="Schmutz J."/>
            <person name="Schrader J."/>
            <person name="Segerman B."/>
            <person name="Shin H."/>
            <person name="Siddiqui A."/>
            <person name="Sterky F."/>
            <person name="Terry A."/>
            <person name="Tsai C.J."/>
            <person name="Uberbacher E."/>
            <person name="Unneberg P."/>
            <person name="Vahala J."/>
            <person name="Wall K."/>
            <person name="Wessler S."/>
            <person name="Yang G."/>
            <person name="Yin T."/>
            <person name="Douglas C."/>
            <person name="Marra M."/>
            <person name="Sandberg G."/>
            <person name="Van de Peer Y."/>
            <person name="Rokhsar D."/>
        </authorList>
    </citation>
    <scope>NUCLEOTIDE SEQUENCE [LARGE SCALE GENOMIC DNA]</scope>
    <source>
        <strain evidence="2">cv. Nisqually</strain>
    </source>
</reference>
<name>B9HCY0_POPTR</name>
<dbReference type="Proteomes" id="UP000006729">
    <property type="component" value="Chromosome 6"/>
</dbReference>
<gene>
    <name evidence="1" type="ORF">POPTR_006G101700</name>
</gene>